<proteinExistence type="predicted"/>
<name>A0AAP6ZXD5_PAEAL</name>
<dbReference type="RefSeq" id="WP_163977157.1">
    <property type="nucleotide sequence ID" value="NZ_JABFOR010000016.1"/>
</dbReference>
<dbReference type="Proteomes" id="UP000552038">
    <property type="component" value="Unassembled WGS sequence"/>
</dbReference>
<reference evidence="2 3" key="1">
    <citation type="submission" date="2020-05" db="EMBL/GenBank/DDBJ databases">
        <title>Whole genome sequencing and identification of novel metabolites from Paenibacillus alvei strain JR949.</title>
        <authorList>
            <person name="Rajendhran J."/>
            <person name="Sree Pranav P."/>
            <person name="Mahalakshmi B."/>
            <person name="Karthikeyan R."/>
        </authorList>
    </citation>
    <scope>NUCLEOTIDE SEQUENCE [LARGE SCALE GENOMIC DNA]</scope>
    <source>
        <strain evidence="2 3">JR949</strain>
    </source>
</reference>
<protein>
    <submittedName>
        <fullName evidence="2">Uncharacterized protein</fullName>
    </submittedName>
</protein>
<keyword evidence="1" id="KW-0472">Membrane</keyword>
<evidence type="ECO:0000256" key="1">
    <source>
        <dbReference type="SAM" id="Phobius"/>
    </source>
</evidence>
<organism evidence="2 3">
    <name type="scientific">Paenibacillus alvei</name>
    <name type="common">Bacillus alvei</name>
    <dbReference type="NCBI Taxonomy" id="44250"/>
    <lineage>
        <taxon>Bacteria</taxon>
        <taxon>Bacillati</taxon>
        <taxon>Bacillota</taxon>
        <taxon>Bacilli</taxon>
        <taxon>Bacillales</taxon>
        <taxon>Paenibacillaceae</taxon>
        <taxon>Paenibacillus</taxon>
    </lineage>
</organism>
<keyword evidence="1" id="KW-1133">Transmembrane helix</keyword>
<accession>A0AAP6ZXD5</accession>
<evidence type="ECO:0000313" key="2">
    <source>
        <dbReference type="EMBL" id="NOJ71688.1"/>
    </source>
</evidence>
<dbReference type="AlphaFoldDB" id="A0AAP6ZXD5"/>
<keyword evidence="1" id="KW-0812">Transmembrane</keyword>
<gene>
    <name evidence="2" type="ORF">HMI46_14115</name>
</gene>
<feature type="transmembrane region" description="Helical" evidence="1">
    <location>
        <begin position="14"/>
        <end position="34"/>
    </location>
</feature>
<dbReference type="EMBL" id="JABFOR010000016">
    <property type="protein sequence ID" value="NOJ71688.1"/>
    <property type="molecule type" value="Genomic_DNA"/>
</dbReference>
<sequence length="54" mass="6050">MTKLSSATKNQPQAVTPIVAATAVTIIVFLNRLIRLLEESREHYPVYLHANDKS</sequence>
<comment type="caution">
    <text evidence="2">The sequence shown here is derived from an EMBL/GenBank/DDBJ whole genome shotgun (WGS) entry which is preliminary data.</text>
</comment>
<evidence type="ECO:0000313" key="3">
    <source>
        <dbReference type="Proteomes" id="UP000552038"/>
    </source>
</evidence>